<feature type="compositionally biased region" description="Polar residues" evidence="1">
    <location>
        <begin position="618"/>
        <end position="636"/>
    </location>
</feature>
<gene>
    <name evidence="2" type="ORF">RSOL_061480</name>
</gene>
<feature type="region of interest" description="Disordered" evidence="1">
    <location>
        <begin position="461"/>
        <end position="662"/>
    </location>
</feature>
<dbReference type="EMBL" id="JATN01000322">
    <property type="protein sequence ID" value="EUC54610.1"/>
    <property type="molecule type" value="Genomic_DNA"/>
</dbReference>
<evidence type="ECO:0008006" key="4">
    <source>
        <dbReference type="Google" id="ProtNLM"/>
    </source>
</evidence>
<evidence type="ECO:0000313" key="3">
    <source>
        <dbReference type="Proteomes" id="UP000030108"/>
    </source>
</evidence>
<organism evidence="2 3">
    <name type="scientific">Rhizoctonia solani AG-3 Rhs1AP</name>
    <dbReference type="NCBI Taxonomy" id="1086054"/>
    <lineage>
        <taxon>Eukaryota</taxon>
        <taxon>Fungi</taxon>
        <taxon>Dikarya</taxon>
        <taxon>Basidiomycota</taxon>
        <taxon>Agaricomycotina</taxon>
        <taxon>Agaricomycetes</taxon>
        <taxon>Cantharellales</taxon>
        <taxon>Ceratobasidiaceae</taxon>
        <taxon>Rhizoctonia</taxon>
    </lineage>
</organism>
<evidence type="ECO:0000313" key="2">
    <source>
        <dbReference type="EMBL" id="EUC54610.1"/>
    </source>
</evidence>
<protein>
    <recommendedName>
        <fullName evidence="4">Arrestin</fullName>
    </recommendedName>
</protein>
<accession>X8IXY2</accession>
<feature type="compositionally biased region" description="Pro residues" evidence="1">
    <location>
        <begin position="475"/>
        <end position="493"/>
    </location>
</feature>
<dbReference type="InterPro" id="IPR014752">
    <property type="entry name" value="Arrestin-like_C"/>
</dbReference>
<dbReference type="Gene3D" id="2.60.40.640">
    <property type="match status" value="1"/>
</dbReference>
<feature type="region of interest" description="Disordered" evidence="1">
    <location>
        <begin position="408"/>
        <end position="440"/>
    </location>
</feature>
<reference evidence="3" key="1">
    <citation type="journal article" date="2014" name="Genome Announc.">
        <title>Draft genome sequence of the plant-pathogenic soil fungus Rhizoctonia solani anastomosis group 3 strain Rhs1AP.</title>
        <authorList>
            <person name="Cubeta M.A."/>
            <person name="Thomas E."/>
            <person name="Dean R.A."/>
            <person name="Jabaji S."/>
            <person name="Neate S.M."/>
            <person name="Tavantzis S."/>
            <person name="Toda T."/>
            <person name="Vilgalys R."/>
            <person name="Bharathan N."/>
            <person name="Fedorova-Abrams N."/>
            <person name="Pakala S.B."/>
            <person name="Pakala S.M."/>
            <person name="Zafar N."/>
            <person name="Joardar V."/>
            <person name="Losada L."/>
            <person name="Nierman W.C."/>
        </authorList>
    </citation>
    <scope>NUCLEOTIDE SEQUENCE [LARGE SCALE GENOMIC DNA]</scope>
    <source>
        <strain evidence="3">AG-3</strain>
    </source>
</reference>
<dbReference type="Proteomes" id="UP000030108">
    <property type="component" value="Unassembled WGS sequence"/>
</dbReference>
<feature type="compositionally biased region" description="Low complexity" evidence="1">
    <location>
        <begin position="462"/>
        <end position="474"/>
    </location>
</feature>
<dbReference type="OrthoDB" id="298939at2759"/>
<dbReference type="AlphaFoldDB" id="X8IXY2"/>
<evidence type="ECO:0000256" key="1">
    <source>
        <dbReference type="SAM" id="MobiDB-lite"/>
    </source>
</evidence>
<sequence>MPAAKPSRQEVMNAGPHHAKIRVTAQVASSAHVAGSEVSGKMDVECRAEKGLGLGTIMVELIAFQELNSKDHAATSTFIHTRRVFQGPGLPPSNAVLPEDEKGILPPHHFPARRGITGFFFRFPLPLTSPASVDFGSGLAKIRYEIRASASVAWKGERRLVTDSQEVQVVESAMQEVESAGTVVGESGKIWVQGKVLGGAVIAGQTCCIELHVKNHSSRKTTGVNLTLQRMLHLDNPPPQHANLILSDTLVTAAFHSAEYCCPPGLEGVAKLVINVPQTARTVKGGSRESGEAGTDKAIPALFDIRGSVNVRLCMGTGGKDLMLNLPVVISHPAALSTEAQGQSLPNQELAPMRANSLYEPSRSPFLPSQSPVLSQPTGYSSYHLAASPTLPYTQLYFPPPSPQLPHILSQFPAPPTSPSLPMSSALQMSPGHRMSPVLPMSPVHPMSPVLPVVPGPPMTPVPSMSPMQPYPQTTSPPSPQPKVRPRTPPSPLPAASIPLPQSPTKAVVPSRPVATSRPVPSPFPRLEDRAINSVPPPSTQPTSPQRRDPSPRRPRPQDTPAQPIIPTNGDVFGNERRTVSKPQRAVAESQAAQKAKYFESLAAAKRNNPPEKPQPAPQNARQILQPQQANTSQPPVGTRHVQVQIQAPPSQPQPSPRVAPVRVAPSPLEISSPRPLPSPRAVYASPILNHDMPLRSPSPVFTANPVPPTLPTARSLIPLTSSGFEVPVVLPGRDARERADAALREAELFRLKREAITRVPMWIGNEYTPQAPPPTRAVRSFNAIDLPPQSYWDIPQPGDEELSMVSIFNILHY</sequence>
<feature type="compositionally biased region" description="Low complexity" evidence="1">
    <location>
        <begin position="494"/>
        <end position="504"/>
    </location>
</feature>
<proteinExistence type="predicted"/>
<comment type="caution">
    <text evidence="2">The sequence shown here is derived from an EMBL/GenBank/DDBJ whole genome shotgun (WGS) entry which is preliminary data.</text>
</comment>
<name>X8IXY2_9AGAM</name>